<gene>
    <name evidence="5" type="ORF">FBUS_08999</name>
</gene>
<protein>
    <submittedName>
        <fullName evidence="5">WD repeat-containing protein 5</fullName>
    </submittedName>
</protein>
<proteinExistence type="predicted"/>
<dbReference type="AlphaFoldDB" id="A0A8E0VG95"/>
<dbReference type="GO" id="GO:0048188">
    <property type="term" value="C:Set1C/COMPASS complex"/>
    <property type="evidence" value="ECO:0007669"/>
    <property type="project" value="TreeGrafter"/>
</dbReference>
<evidence type="ECO:0000313" key="5">
    <source>
        <dbReference type="EMBL" id="KAA0184206.1"/>
    </source>
</evidence>
<feature type="repeat" description="WD" evidence="3">
    <location>
        <begin position="48"/>
        <end position="82"/>
    </location>
</feature>
<feature type="repeat" description="WD" evidence="3">
    <location>
        <begin position="83"/>
        <end position="124"/>
    </location>
</feature>
<dbReference type="PANTHER" id="PTHR22847">
    <property type="entry name" value="WD40 REPEAT PROTEIN"/>
    <property type="match status" value="1"/>
</dbReference>
<feature type="repeat" description="WD" evidence="3">
    <location>
        <begin position="210"/>
        <end position="254"/>
    </location>
</feature>
<dbReference type="InterPro" id="IPR015943">
    <property type="entry name" value="WD40/YVTN_repeat-like_dom_sf"/>
</dbReference>
<keyword evidence="1 3" id="KW-0853">WD repeat</keyword>
<evidence type="ECO:0000313" key="6">
    <source>
        <dbReference type="Proteomes" id="UP000728185"/>
    </source>
</evidence>
<dbReference type="OrthoDB" id="674604at2759"/>
<dbReference type="Proteomes" id="UP000728185">
    <property type="component" value="Unassembled WGS sequence"/>
</dbReference>
<dbReference type="CDD" id="cd00200">
    <property type="entry name" value="WD40"/>
    <property type="match status" value="1"/>
</dbReference>
<dbReference type="Pfam" id="PF25175">
    <property type="entry name" value="Beta-prop_WDR5"/>
    <property type="match status" value="1"/>
</dbReference>
<dbReference type="PROSITE" id="PS50294">
    <property type="entry name" value="WD_REPEATS_REGION"/>
    <property type="match status" value="3"/>
</dbReference>
<feature type="repeat" description="WD" evidence="3">
    <location>
        <begin position="168"/>
        <end position="209"/>
    </location>
</feature>
<comment type="caution">
    <text evidence="5">The sequence shown here is derived from an EMBL/GenBank/DDBJ whole genome shotgun (WGS) entry which is preliminary data.</text>
</comment>
<dbReference type="InterPro" id="IPR019775">
    <property type="entry name" value="WD40_repeat_CS"/>
</dbReference>
<feature type="repeat" description="WD" evidence="3">
    <location>
        <begin position="125"/>
        <end position="166"/>
    </location>
</feature>
<dbReference type="InterPro" id="IPR020472">
    <property type="entry name" value="WD40_PAC1"/>
</dbReference>
<dbReference type="InterPro" id="IPR001680">
    <property type="entry name" value="WD40_rpt"/>
</dbReference>
<sequence>MSAQSQLAADKLIKIWNAYDGKFEKSIAGHKLVGSMFFLTESWCFQGISDVSWSYDSRFLCSSSDDKTLKLWDLATAKCLKTLKGHSNYAFCCNFNPQSNLIVSGSFDESVKLWDVKTGRCIRTLPAHSDPVTAVHFNRDGSLIASSSYDGLCRIWDTGSGQCLKTLIDDDNPPVSFVKFSPNGKYILAATLDSCLKLWDYSKGRCLKVYNGHKNEKYCIFANFSVTGGKWIVSGSEDNMMYLWNLQTKEVVQKLEGHTGKHKMLLSIMRLIFQDVVLCTSCHPQINMIASAALEGDKTIKLWTSDT</sequence>
<dbReference type="InterPro" id="IPR059122">
    <property type="entry name" value="Beta-prop_WDR5-like"/>
</dbReference>
<dbReference type="EMBL" id="LUCM01011258">
    <property type="protein sequence ID" value="KAA0184206.1"/>
    <property type="molecule type" value="Genomic_DNA"/>
</dbReference>
<keyword evidence="2" id="KW-0677">Repeat</keyword>
<name>A0A8E0VG95_9TREM</name>
<dbReference type="PRINTS" id="PR00320">
    <property type="entry name" value="GPROTEINBRPT"/>
</dbReference>
<dbReference type="InterPro" id="IPR036322">
    <property type="entry name" value="WD40_repeat_dom_sf"/>
</dbReference>
<organism evidence="5 6">
    <name type="scientific">Fasciolopsis buskii</name>
    <dbReference type="NCBI Taxonomy" id="27845"/>
    <lineage>
        <taxon>Eukaryota</taxon>
        <taxon>Metazoa</taxon>
        <taxon>Spiralia</taxon>
        <taxon>Lophotrochozoa</taxon>
        <taxon>Platyhelminthes</taxon>
        <taxon>Trematoda</taxon>
        <taxon>Digenea</taxon>
        <taxon>Plagiorchiida</taxon>
        <taxon>Echinostomata</taxon>
        <taxon>Echinostomatoidea</taxon>
        <taxon>Fasciolidae</taxon>
        <taxon>Fasciolopsis</taxon>
    </lineage>
</organism>
<dbReference type="PROSITE" id="PS50082">
    <property type="entry name" value="WD_REPEATS_2"/>
    <property type="match status" value="5"/>
</dbReference>
<dbReference type="FunFam" id="2.130.10.10:FF:000228">
    <property type="entry name" value="COMPASS-like H3K4 histone methylase component WDR5A"/>
    <property type="match status" value="1"/>
</dbReference>
<keyword evidence="6" id="KW-1185">Reference proteome</keyword>
<dbReference type="Gene3D" id="2.130.10.10">
    <property type="entry name" value="YVTN repeat-like/Quinoprotein amine dehydrogenase"/>
    <property type="match status" value="1"/>
</dbReference>
<dbReference type="SUPFAM" id="SSF50978">
    <property type="entry name" value="WD40 repeat-like"/>
    <property type="match status" value="1"/>
</dbReference>
<accession>A0A8E0VG95</accession>
<evidence type="ECO:0000259" key="4">
    <source>
        <dbReference type="Pfam" id="PF25175"/>
    </source>
</evidence>
<evidence type="ECO:0000256" key="1">
    <source>
        <dbReference type="ARBA" id="ARBA00022574"/>
    </source>
</evidence>
<dbReference type="GO" id="GO:0042393">
    <property type="term" value="F:histone binding"/>
    <property type="evidence" value="ECO:0007669"/>
    <property type="project" value="TreeGrafter"/>
</dbReference>
<evidence type="ECO:0000256" key="2">
    <source>
        <dbReference type="ARBA" id="ARBA00022737"/>
    </source>
</evidence>
<evidence type="ECO:0000256" key="3">
    <source>
        <dbReference type="PROSITE-ProRule" id="PRU00221"/>
    </source>
</evidence>
<feature type="domain" description="WDR5-like beta-propeller" evidence="4">
    <location>
        <begin position="8"/>
        <end position="304"/>
    </location>
</feature>
<dbReference type="GO" id="GO:0044666">
    <property type="term" value="C:MLL3/4 complex"/>
    <property type="evidence" value="ECO:0007669"/>
    <property type="project" value="UniProtKB-ARBA"/>
</dbReference>
<dbReference type="SMART" id="SM00320">
    <property type="entry name" value="WD40"/>
    <property type="match status" value="6"/>
</dbReference>
<dbReference type="PANTHER" id="PTHR22847:SF637">
    <property type="entry name" value="WD REPEAT DOMAIN 5B"/>
    <property type="match status" value="1"/>
</dbReference>
<reference evidence="5" key="1">
    <citation type="submission" date="2019-05" db="EMBL/GenBank/DDBJ databases">
        <title>Annotation for the trematode Fasciolopsis buski.</title>
        <authorList>
            <person name="Choi Y.-J."/>
        </authorList>
    </citation>
    <scope>NUCLEOTIDE SEQUENCE</scope>
    <source>
        <strain evidence="5">HT</strain>
        <tissue evidence="5">Whole worm</tissue>
    </source>
</reference>
<dbReference type="PROSITE" id="PS00678">
    <property type="entry name" value="WD_REPEATS_1"/>
    <property type="match status" value="3"/>
</dbReference>